<comment type="caution">
    <text evidence="8">The sequence shown here is derived from an EMBL/GenBank/DDBJ whole genome shotgun (WGS) entry which is preliminary data.</text>
</comment>
<evidence type="ECO:0000256" key="5">
    <source>
        <dbReference type="ARBA" id="ARBA00048964"/>
    </source>
</evidence>
<dbReference type="InterPro" id="IPR016181">
    <property type="entry name" value="Acyl_CoA_acyltransferase"/>
</dbReference>
<sequence length="191" mass="21531">MDSKEIVHDGDDLYKADILRKIDLSKLSKVSFDPPIEPCKPGDSLILRPLNRRDFSKGFPQILSQLTAVGDVSQEQFIEAFDRMSKCIDTYFVTVIEDTSCGKIVGSATLLLEQKFIHNCAMRGRVEDVVVSDEYRGRQLGKLLLAALTLLAKQVGCYKLSLDCKDNMIPFYETFGFVKEDGNGNFMTIRF</sequence>
<dbReference type="FunFam" id="3.40.630.30:FF:000043">
    <property type="entry name" value="Glucosamine 6-phosphate N-acetyltransferase"/>
    <property type="match status" value="1"/>
</dbReference>
<organism evidence="8 9">
    <name type="scientific">Folsomia candida</name>
    <name type="common">Springtail</name>
    <dbReference type="NCBI Taxonomy" id="158441"/>
    <lineage>
        <taxon>Eukaryota</taxon>
        <taxon>Metazoa</taxon>
        <taxon>Ecdysozoa</taxon>
        <taxon>Arthropoda</taxon>
        <taxon>Hexapoda</taxon>
        <taxon>Collembola</taxon>
        <taxon>Entomobryomorpha</taxon>
        <taxon>Isotomoidea</taxon>
        <taxon>Isotomidae</taxon>
        <taxon>Proisotominae</taxon>
        <taxon>Folsomia</taxon>
    </lineage>
</organism>
<dbReference type="OrthoDB" id="10039976at2759"/>
<accession>A0A226ER70</accession>
<dbReference type="Gene3D" id="3.40.630.30">
    <property type="match status" value="1"/>
</dbReference>
<dbReference type="AlphaFoldDB" id="A0A226ER70"/>
<gene>
    <name evidence="8" type="ORF">Fcan01_05988</name>
</gene>
<evidence type="ECO:0000256" key="3">
    <source>
        <dbReference type="ARBA" id="ARBA00022679"/>
    </source>
</evidence>
<comment type="catalytic activity">
    <reaction evidence="5 6">
        <text>D-glucosamine 6-phosphate + acetyl-CoA = N-acetyl-D-glucosamine 6-phosphate + CoA + H(+)</text>
        <dbReference type="Rhea" id="RHEA:10292"/>
        <dbReference type="ChEBI" id="CHEBI:15378"/>
        <dbReference type="ChEBI" id="CHEBI:57287"/>
        <dbReference type="ChEBI" id="CHEBI:57288"/>
        <dbReference type="ChEBI" id="CHEBI:57513"/>
        <dbReference type="ChEBI" id="CHEBI:58725"/>
        <dbReference type="EC" id="2.3.1.4"/>
    </reaction>
</comment>
<evidence type="ECO:0000256" key="6">
    <source>
        <dbReference type="RuleBase" id="RU365086"/>
    </source>
</evidence>
<dbReference type="UniPathway" id="UPA00113">
    <property type="reaction ID" value="UER00529"/>
</dbReference>
<keyword evidence="3 6" id="KW-0808">Transferase</keyword>
<comment type="similarity">
    <text evidence="2 6">Belongs to the acetyltransferase family. GNA1 subfamily.</text>
</comment>
<keyword evidence="9" id="KW-1185">Reference proteome</keyword>
<dbReference type="PANTHER" id="PTHR13355:SF11">
    <property type="entry name" value="GLUCOSAMINE 6-PHOSPHATE N-ACETYLTRANSFERASE"/>
    <property type="match status" value="1"/>
</dbReference>
<dbReference type="PANTHER" id="PTHR13355">
    <property type="entry name" value="GLUCOSAMINE 6-PHOSPHATE N-ACETYLTRANSFERASE"/>
    <property type="match status" value="1"/>
</dbReference>
<dbReference type="Pfam" id="PF00583">
    <property type="entry name" value="Acetyltransf_1"/>
    <property type="match status" value="1"/>
</dbReference>
<dbReference type="GO" id="GO:0004343">
    <property type="term" value="F:glucosamine 6-phosphate N-acetyltransferase activity"/>
    <property type="evidence" value="ECO:0007669"/>
    <property type="project" value="UniProtKB-UniRule"/>
</dbReference>
<name>A0A226ER70_FOLCA</name>
<dbReference type="GO" id="GO:0006048">
    <property type="term" value="P:UDP-N-acetylglucosamine biosynthetic process"/>
    <property type="evidence" value="ECO:0007669"/>
    <property type="project" value="UniProtKB-UniRule"/>
</dbReference>
<evidence type="ECO:0000256" key="2">
    <source>
        <dbReference type="ARBA" id="ARBA00006048"/>
    </source>
</evidence>
<dbReference type="OMA" id="NQRYDWI"/>
<dbReference type="EMBL" id="LNIX01000002">
    <property type="protein sequence ID" value="OXA60112.1"/>
    <property type="molecule type" value="Genomic_DNA"/>
</dbReference>
<dbReference type="InterPro" id="IPR039143">
    <property type="entry name" value="GNPNAT1-like"/>
</dbReference>
<evidence type="ECO:0000259" key="7">
    <source>
        <dbReference type="PROSITE" id="PS51186"/>
    </source>
</evidence>
<evidence type="ECO:0000256" key="1">
    <source>
        <dbReference type="ARBA" id="ARBA00004832"/>
    </source>
</evidence>
<comment type="pathway">
    <text evidence="1 6">Nucleotide-sugar biosynthesis; UDP-N-acetyl-alpha-D-glucosamine biosynthesis; N-acetyl-alpha-D-glucosamine 1-phosphate from alpha-D-glucosamine 6-phosphate (route I): step 1/2.</text>
</comment>
<protein>
    <recommendedName>
        <fullName evidence="6">Glucosamine 6-phosphate N-acetyltransferase</fullName>
        <ecNumber evidence="6">2.3.1.4</ecNumber>
    </recommendedName>
</protein>
<reference evidence="8 9" key="1">
    <citation type="submission" date="2015-12" db="EMBL/GenBank/DDBJ databases">
        <title>The genome of Folsomia candida.</title>
        <authorList>
            <person name="Faddeeva A."/>
            <person name="Derks M.F."/>
            <person name="Anvar Y."/>
            <person name="Smit S."/>
            <person name="Van Straalen N."/>
            <person name="Roelofs D."/>
        </authorList>
    </citation>
    <scope>NUCLEOTIDE SEQUENCE [LARGE SCALE GENOMIC DNA]</scope>
    <source>
        <strain evidence="8 9">VU population</strain>
        <tissue evidence="8">Whole body</tissue>
    </source>
</reference>
<evidence type="ECO:0000313" key="8">
    <source>
        <dbReference type="EMBL" id="OXA60112.1"/>
    </source>
</evidence>
<evidence type="ECO:0000256" key="4">
    <source>
        <dbReference type="ARBA" id="ARBA00023315"/>
    </source>
</evidence>
<dbReference type="SUPFAM" id="SSF55729">
    <property type="entry name" value="Acyl-CoA N-acyltransferases (Nat)"/>
    <property type="match status" value="1"/>
</dbReference>
<dbReference type="InterPro" id="IPR000182">
    <property type="entry name" value="GNAT_dom"/>
</dbReference>
<keyword evidence="4 6" id="KW-0012">Acyltransferase</keyword>
<proteinExistence type="inferred from homology"/>
<dbReference type="STRING" id="158441.A0A226ER70"/>
<evidence type="ECO:0000313" key="9">
    <source>
        <dbReference type="Proteomes" id="UP000198287"/>
    </source>
</evidence>
<dbReference type="Proteomes" id="UP000198287">
    <property type="component" value="Unassembled WGS sequence"/>
</dbReference>
<dbReference type="EC" id="2.3.1.4" evidence="6"/>
<feature type="domain" description="N-acetyltransferase" evidence="7">
    <location>
        <begin position="45"/>
        <end position="191"/>
    </location>
</feature>
<dbReference type="PROSITE" id="PS51186">
    <property type="entry name" value="GNAT"/>
    <property type="match status" value="1"/>
</dbReference>